<dbReference type="AlphaFoldDB" id="A0A251L5I9"/>
<dbReference type="OrthoDB" id="1295445at2759"/>
<sequence>MLKHKTSQSQSTEEDKFKLKHQSLLQDFLEFQKEFVSKKKKLQMTKQKRDILSTEIRFLRQRYRYLMAMKSHNLQLQQDPAPPENSSMQSEDIRKLLSTKKKPKHGIINGKSVEKKISWQDQTTVMNV</sequence>
<dbReference type="Gramene" id="Manes.03G008000.5.v8.1">
    <property type="protein sequence ID" value="Manes.03G008000.5.v8.1.CDS"/>
    <property type="gene ID" value="Manes.03G008000.v8.1"/>
</dbReference>
<keyword evidence="2" id="KW-1185">Reference proteome</keyword>
<dbReference type="EMBL" id="CM004389">
    <property type="protein sequence ID" value="OAY53586.1"/>
    <property type="molecule type" value="Genomic_DNA"/>
</dbReference>
<dbReference type="OMA" id="LMAMKSH"/>
<evidence type="ECO:0000313" key="2">
    <source>
        <dbReference type="Proteomes" id="UP000091857"/>
    </source>
</evidence>
<protein>
    <submittedName>
        <fullName evidence="1">Uncharacterized protein</fullName>
    </submittedName>
</protein>
<dbReference type="PANTHER" id="PTHR34807">
    <property type="entry name" value="OS08G0270800 PROTEIN"/>
    <property type="match status" value="1"/>
</dbReference>
<reference evidence="1 2" key="1">
    <citation type="submission" date="2016-02" db="EMBL/GenBank/DDBJ databases">
        <title>WGS assembly of Manihot esculenta.</title>
        <authorList>
            <person name="Bredeson J.V."/>
            <person name="Prochnik S.E."/>
            <person name="Lyons J.B."/>
            <person name="Schmutz J."/>
            <person name="Grimwood J."/>
            <person name="Vrebalov J."/>
            <person name="Bart R.S."/>
            <person name="Amuge T."/>
            <person name="Ferguson M.E."/>
            <person name="Green R."/>
            <person name="Putnam N."/>
            <person name="Stites J."/>
            <person name="Rounsley S."/>
            <person name="Rokhsar D.S."/>
        </authorList>
    </citation>
    <scope>NUCLEOTIDE SEQUENCE [LARGE SCALE GENOMIC DNA]</scope>
    <source>
        <strain evidence="2">cv. AM560-2</strain>
        <tissue evidence="1">Leaf</tissue>
    </source>
</reference>
<name>A0A251L5I9_MANES</name>
<dbReference type="PANTHER" id="PTHR34807:SF6">
    <property type="entry name" value="MYB-CC TYPE TRANSCRIPTION FACTOR LHEQLE-CONTAINING DOMAIN-CONTAINING PROTEIN"/>
    <property type="match status" value="1"/>
</dbReference>
<dbReference type="Gramene" id="Manes.03G008000.4.v8.1">
    <property type="protein sequence ID" value="Manes.03G008000.4.v8.1.CDS"/>
    <property type="gene ID" value="Manes.03G008000.v8.1"/>
</dbReference>
<dbReference type="Gramene" id="Manes.03G008000.3.v8.1">
    <property type="protein sequence ID" value="Manes.03G008000.3.v8.1.CDS"/>
    <property type="gene ID" value="Manes.03G008000.v8.1"/>
</dbReference>
<dbReference type="EMBL" id="CM004389">
    <property type="protein sequence ID" value="OAY53587.1"/>
    <property type="molecule type" value="Genomic_DNA"/>
</dbReference>
<dbReference type="Proteomes" id="UP000091857">
    <property type="component" value="Chromosome 3"/>
</dbReference>
<organism evidence="1 2">
    <name type="scientific">Manihot esculenta</name>
    <name type="common">Cassava</name>
    <name type="synonym">Jatropha manihot</name>
    <dbReference type="NCBI Taxonomy" id="3983"/>
    <lineage>
        <taxon>Eukaryota</taxon>
        <taxon>Viridiplantae</taxon>
        <taxon>Streptophyta</taxon>
        <taxon>Embryophyta</taxon>
        <taxon>Tracheophyta</taxon>
        <taxon>Spermatophyta</taxon>
        <taxon>Magnoliopsida</taxon>
        <taxon>eudicotyledons</taxon>
        <taxon>Gunneridae</taxon>
        <taxon>Pentapetalae</taxon>
        <taxon>rosids</taxon>
        <taxon>fabids</taxon>
        <taxon>Malpighiales</taxon>
        <taxon>Euphorbiaceae</taxon>
        <taxon>Crotonoideae</taxon>
        <taxon>Manihoteae</taxon>
        <taxon>Manihot</taxon>
    </lineage>
</organism>
<proteinExistence type="predicted"/>
<gene>
    <name evidence="1" type="ORF">MANES_03G008000</name>
</gene>
<evidence type="ECO:0000313" key="1">
    <source>
        <dbReference type="EMBL" id="OAY53587.1"/>
    </source>
</evidence>
<accession>A0A251L5I9</accession>